<organism evidence="1">
    <name type="scientific">Variovorax paradoxus</name>
    <dbReference type="NCBI Taxonomy" id="34073"/>
    <lineage>
        <taxon>Bacteria</taxon>
        <taxon>Pseudomonadati</taxon>
        <taxon>Pseudomonadota</taxon>
        <taxon>Betaproteobacteria</taxon>
        <taxon>Burkholderiales</taxon>
        <taxon>Comamonadaceae</taxon>
        <taxon>Variovorax</taxon>
    </lineage>
</organism>
<evidence type="ECO:0008006" key="2">
    <source>
        <dbReference type="Google" id="ProtNLM"/>
    </source>
</evidence>
<accession>A0A679JG74</accession>
<reference evidence="1" key="1">
    <citation type="submission" date="2019-12" db="EMBL/GenBank/DDBJ databases">
        <authorList>
            <person name="Cremers G."/>
        </authorList>
    </citation>
    <scope>NUCLEOTIDE SEQUENCE</scope>
    <source>
        <strain evidence="1">Vvax</strain>
    </source>
</reference>
<evidence type="ECO:0000313" key="1">
    <source>
        <dbReference type="EMBL" id="CAA2109739.1"/>
    </source>
</evidence>
<dbReference type="EMBL" id="LR743508">
    <property type="protein sequence ID" value="CAA2109739.1"/>
    <property type="molecule type" value="Genomic_DNA"/>
</dbReference>
<dbReference type="RefSeq" id="WP_339093718.1">
    <property type="nucleotide sequence ID" value="NZ_LR743508.1"/>
</dbReference>
<dbReference type="Pfam" id="PF11171">
    <property type="entry name" value="DUF2958"/>
    <property type="match status" value="1"/>
</dbReference>
<dbReference type="AlphaFoldDB" id="A0A679JG74"/>
<protein>
    <recommendedName>
        <fullName evidence="2">DUF2958 domain-containing protein</fullName>
    </recommendedName>
</protein>
<sequence>MTTILNDAQRALLLANGRALTANPELDPAPVVKLFLPDGNAVWLLSELHADGIAFGLCDLGLGSPELGYVHFSALEALRGRDGRPLECDTAFIPSKPLSAYAWAARLAGRIVA</sequence>
<gene>
    <name evidence="1" type="ORF">VVAX_06011</name>
</gene>
<proteinExistence type="predicted"/>
<dbReference type="InterPro" id="IPR021341">
    <property type="entry name" value="DUF2958"/>
</dbReference>
<name>A0A679JG74_VARPD</name>